<dbReference type="Proteomes" id="UP000054477">
    <property type="component" value="Unassembled WGS sequence"/>
</dbReference>
<feature type="region of interest" description="Disordered" evidence="1">
    <location>
        <begin position="89"/>
        <end position="295"/>
    </location>
</feature>
<evidence type="ECO:0000313" key="3">
    <source>
        <dbReference type="Proteomes" id="UP000054477"/>
    </source>
</evidence>
<keyword evidence="3" id="KW-1185">Reference proteome</keyword>
<dbReference type="InterPro" id="IPR016024">
    <property type="entry name" value="ARM-type_fold"/>
</dbReference>
<dbReference type="STRING" id="1095629.A0A0C9XA31"/>
<dbReference type="EMBL" id="KN838539">
    <property type="protein sequence ID" value="KIK09120.1"/>
    <property type="molecule type" value="Genomic_DNA"/>
</dbReference>
<evidence type="ECO:0000256" key="1">
    <source>
        <dbReference type="SAM" id="MobiDB-lite"/>
    </source>
</evidence>
<dbReference type="OrthoDB" id="5599613at2759"/>
<feature type="compositionally biased region" description="Basic and acidic residues" evidence="1">
    <location>
        <begin position="146"/>
        <end position="157"/>
    </location>
</feature>
<feature type="compositionally biased region" description="Polar residues" evidence="1">
    <location>
        <begin position="246"/>
        <end position="255"/>
    </location>
</feature>
<dbReference type="AlphaFoldDB" id="A0A0C9XA31"/>
<feature type="compositionally biased region" description="Low complexity" evidence="1">
    <location>
        <begin position="177"/>
        <end position="194"/>
    </location>
</feature>
<reference evidence="3" key="2">
    <citation type="submission" date="2015-01" db="EMBL/GenBank/DDBJ databases">
        <title>Evolutionary Origins and Diversification of the Mycorrhizal Mutualists.</title>
        <authorList>
            <consortium name="DOE Joint Genome Institute"/>
            <consortium name="Mycorrhizal Genomics Consortium"/>
            <person name="Kohler A."/>
            <person name="Kuo A."/>
            <person name="Nagy L.G."/>
            <person name="Floudas D."/>
            <person name="Copeland A."/>
            <person name="Barry K.W."/>
            <person name="Cichocki N."/>
            <person name="Veneault-Fourrey C."/>
            <person name="LaButti K."/>
            <person name="Lindquist E.A."/>
            <person name="Lipzen A."/>
            <person name="Lundell T."/>
            <person name="Morin E."/>
            <person name="Murat C."/>
            <person name="Riley R."/>
            <person name="Ohm R."/>
            <person name="Sun H."/>
            <person name="Tunlid A."/>
            <person name="Henrissat B."/>
            <person name="Grigoriev I.V."/>
            <person name="Hibbett D.S."/>
            <person name="Martin F."/>
        </authorList>
    </citation>
    <scope>NUCLEOTIDE SEQUENCE [LARGE SCALE GENOMIC DNA]</scope>
    <source>
        <strain evidence="3">LaAM-08-1</strain>
    </source>
</reference>
<evidence type="ECO:0000313" key="2">
    <source>
        <dbReference type="EMBL" id="KIK09120.1"/>
    </source>
</evidence>
<feature type="region of interest" description="Disordered" evidence="1">
    <location>
        <begin position="385"/>
        <end position="406"/>
    </location>
</feature>
<protein>
    <submittedName>
        <fullName evidence="2">Uncharacterized protein</fullName>
    </submittedName>
</protein>
<sequence length="968" mass="105477">MAKRSNKLASNGTKPITDFFKPKSLSQSSSLATVASNSDAPSSEPTISFIASSQISLSQFSSSTRPPRVNHMQEKFPSRVFEDTTSLRKVLRSPTKPMVQTAVSSTSSLKRSRSPDTQPPGLSHLPLRHFQKPLPETCNSPARRKATFDTDSDREQDSVAYVKRMQTPQSKKRRICSPGPSSLHSSSSLVPSSQSDEEELAPSRSKAQSTDVKEAVDHWRKEALPPSPDVDNDDDHAPQMEIGPFLSSSPLTSRFASPLTEPEHDTNLHRPTPAPPFSPGFGHIPTPPYTDRHSDDATMPPTPIALDPATKAAQIIADIKARAYAATLLSPESSPSLEFKDDLSDSSDDEMLPFVPVPVKGKSGTKPSVDNVTSTIMTRPTRYSFRDRTSSPAIGEGESLEQSSRGVHTMPAVNLNGAHKKGKGAAKKKSSFNPLDHFLKEKRQAEKGGKGAEAFRCAESVTSKQGKINLFDEMADEQAEGAAFQTVKERDQWLNKPLSPDNSVTSLGAITLVEEDRQRLFGDNGGKAIIGILESDRVSKDRERAHKKFRGIPFWTTPDSVGMLVDETFPTFQFKGEDNILQLLRSALDRGDLAQASLLLDTGFLLSSKVVTQPQVTAYLCDLALSANDAPIHAAAFRALLRLCSLRANSPCGVTLSSVLGALRRLGAVSSTMSSMGWATEYSGHPPSIDTTSRESGLYRLVELVASCARSQRLLVEDIPDLVAALLLVATDPSTSLPLQRDIATAINQICNSIGPEAEVFSEIEVRICSKVLNCVSRCQPINKAYLLSFLAAGTGRSLRIARYAAFSIITEQATVTQARYSDLPPISEILDALLLSSSDQSGIFDLHDETDYVDLGFYVYILSVALSNVKGWALEERKHIGHHSPNKLGSGEDKPKTPLQVLCQALESLHSGISDTRAAHLDRSRTKAAVKALSVRIYYQRDAWIKGNTNSTGKPRMNLRQYFPTKS</sequence>
<gene>
    <name evidence="2" type="ORF">K443DRAFT_671624</name>
</gene>
<feature type="region of interest" description="Disordered" evidence="1">
    <location>
        <begin position="1"/>
        <end position="45"/>
    </location>
</feature>
<feature type="compositionally biased region" description="Basic and acidic residues" evidence="1">
    <location>
        <begin position="211"/>
        <end position="223"/>
    </location>
</feature>
<reference evidence="2 3" key="1">
    <citation type="submission" date="2014-04" db="EMBL/GenBank/DDBJ databases">
        <authorList>
            <consortium name="DOE Joint Genome Institute"/>
            <person name="Kuo A."/>
            <person name="Kohler A."/>
            <person name="Nagy L.G."/>
            <person name="Floudas D."/>
            <person name="Copeland A."/>
            <person name="Barry K.W."/>
            <person name="Cichocki N."/>
            <person name="Veneault-Fourrey C."/>
            <person name="LaButti K."/>
            <person name="Lindquist E.A."/>
            <person name="Lipzen A."/>
            <person name="Lundell T."/>
            <person name="Morin E."/>
            <person name="Murat C."/>
            <person name="Sun H."/>
            <person name="Tunlid A."/>
            <person name="Henrissat B."/>
            <person name="Grigoriev I.V."/>
            <person name="Hibbett D.S."/>
            <person name="Martin F."/>
            <person name="Nordberg H.P."/>
            <person name="Cantor M.N."/>
            <person name="Hua S.X."/>
        </authorList>
    </citation>
    <scope>NUCLEOTIDE SEQUENCE [LARGE SCALE GENOMIC DNA]</scope>
    <source>
        <strain evidence="2 3">LaAM-08-1</strain>
    </source>
</reference>
<proteinExistence type="predicted"/>
<dbReference type="HOGENOM" id="CLU_009595_0_0_1"/>
<name>A0A0C9XA31_9AGAR</name>
<dbReference type="SUPFAM" id="SSF48371">
    <property type="entry name" value="ARM repeat"/>
    <property type="match status" value="1"/>
</dbReference>
<feature type="compositionally biased region" description="Polar residues" evidence="1">
    <location>
        <begin position="24"/>
        <end position="45"/>
    </location>
</feature>
<organism evidence="2 3">
    <name type="scientific">Laccaria amethystina LaAM-08-1</name>
    <dbReference type="NCBI Taxonomy" id="1095629"/>
    <lineage>
        <taxon>Eukaryota</taxon>
        <taxon>Fungi</taxon>
        <taxon>Dikarya</taxon>
        <taxon>Basidiomycota</taxon>
        <taxon>Agaricomycotina</taxon>
        <taxon>Agaricomycetes</taxon>
        <taxon>Agaricomycetidae</taxon>
        <taxon>Agaricales</taxon>
        <taxon>Agaricineae</taxon>
        <taxon>Hydnangiaceae</taxon>
        <taxon>Laccaria</taxon>
    </lineage>
</organism>
<accession>A0A0C9XA31</accession>